<dbReference type="InterPro" id="IPR003616">
    <property type="entry name" value="Post-SET_dom"/>
</dbReference>
<feature type="compositionally biased region" description="Low complexity" evidence="8">
    <location>
        <begin position="264"/>
        <end position="275"/>
    </location>
</feature>
<dbReference type="Proteomes" id="UP000053236">
    <property type="component" value="Unassembled WGS sequence"/>
</dbReference>
<dbReference type="SUPFAM" id="SSF82199">
    <property type="entry name" value="SET domain"/>
    <property type="match status" value="2"/>
</dbReference>
<dbReference type="InterPro" id="IPR050777">
    <property type="entry name" value="SET2_Histone-Lys_MeTrsfase"/>
</dbReference>
<evidence type="ECO:0000256" key="6">
    <source>
        <dbReference type="ARBA" id="ARBA00022691"/>
    </source>
</evidence>
<dbReference type="AlphaFoldDB" id="W2HDC1"/>
<evidence type="ECO:0000256" key="2">
    <source>
        <dbReference type="ARBA" id="ARBA00004286"/>
    </source>
</evidence>
<dbReference type="GO" id="GO:0008168">
    <property type="term" value="F:methyltransferase activity"/>
    <property type="evidence" value="ECO:0007669"/>
    <property type="project" value="UniProtKB-KW"/>
</dbReference>
<dbReference type="GO" id="GO:0005694">
    <property type="term" value="C:chromosome"/>
    <property type="evidence" value="ECO:0007669"/>
    <property type="project" value="UniProtKB-SubCell"/>
</dbReference>
<dbReference type="VEuPathDB" id="FungiDB:PPTG_19962"/>
<keyword evidence="7" id="KW-0539">Nucleus</keyword>
<dbReference type="InterPro" id="IPR001214">
    <property type="entry name" value="SET_dom"/>
</dbReference>
<keyword evidence="6" id="KW-0949">S-adenosyl-L-methionine</keyword>
<dbReference type="VEuPathDB" id="FungiDB:PPTG_08259"/>
<keyword evidence="3" id="KW-0158">Chromosome</keyword>
<dbReference type="VEuPathDB" id="FungiDB:PPTG_08258"/>
<dbReference type="Gene3D" id="2.170.270.10">
    <property type="entry name" value="SET domain"/>
    <property type="match status" value="2"/>
</dbReference>
<dbReference type="SMART" id="SM00317">
    <property type="entry name" value="SET"/>
    <property type="match status" value="1"/>
</dbReference>
<feature type="domain" description="SET" evidence="9">
    <location>
        <begin position="11"/>
        <end position="128"/>
    </location>
</feature>
<feature type="domain" description="Post-SET" evidence="10">
    <location>
        <begin position="136"/>
        <end position="152"/>
    </location>
</feature>
<evidence type="ECO:0000259" key="10">
    <source>
        <dbReference type="PROSITE" id="PS50868"/>
    </source>
</evidence>
<dbReference type="PROSITE" id="PS50280">
    <property type="entry name" value="SET"/>
    <property type="match status" value="1"/>
</dbReference>
<dbReference type="GO" id="GO:0032259">
    <property type="term" value="P:methylation"/>
    <property type="evidence" value="ECO:0007669"/>
    <property type="project" value="UniProtKB-KW"/>
</dbReference>
<keyword evidence="4" id="KW-0489">Methyltransferase</keyword>
<keyword evidence="5" id="KW-0808">Transferase</keyword>
<evidence type="ECO:0000256" key="5">
    <source>
        <dbReference type="ARBA" id="ARBA00022679"/>
    </source>
</evidence>
<organism evidence="11">
    <name type="scientific">Phytophthora nicotianae</name>
    <name type="common">Potato buckeye rot agent</name>
    <name type="synonym">Phytophthora parasitica</name>
    <dbReference type="NCBI Taxonomy" id="4792"/>
    <lineage>
        <taxon>Eukaryota</taxon>
        <taxon>Sar</taxon>
        <taxon>Stramenopiles</taxon>
        <taxon>Oomycota</taxon>
        <taxon>Peronosporomycetes</taxon>
        <taxon>Peronosporales</taxon>
        <taxon>Peronosporaceae</taxon>
        <taxon>Phytophthora</taxon>
    </lineage>
</organism>
<reference evidence="11" key="1">
    <citation type="submission" date="2013-11" db="EMBL/GenBank/DDBJ databases">
        <title>The Genome Sequence of Phytophthora parasitica CJ02B3.</title>
        <authorList>
            <consortium name="The Broad Institute Genomics Platform"/>
            <person name="Russ C."/>
            <person name="Tyler B."/>
            <person name="Panabieres F."/>
            <person name="Shan W."/>
            <person name="Tripathy S."/>
            <person name="Grunwald N."/>
            <person name="Machado M."/>
            <person name="Johnson C.S."/>
            <person name="Arredondo F."/>
            <person name="Hong C."/>
            <person name="Coffey M."/>
            <person name="Young S.K."/>
            <person name="Zeng Q."/>
            <person name="Gargeya S."/>
            <person name="Fitzgerald M."/>
            <person name="Abouelleil A."/>
            <person name="Alvarado L."/>
            <person name="Chapman S.B."/>
            <person name="Gainer-Dewar J."/>
            <person name="Goldberg J."/>
            <person name="Griggs A."/>
            <person name="Gujja S."/>
            <person name="Hansen M."/>
            <person name="Howarth C."/>
            <person name="Imamovic A."/>
            <person name="Ireland A."/>
            <person name="Larimer J."/>
            <person name="McCowan C."/>
            <person name="Murphy C."/>
            <person name="Pearson M."/>
            <person name="Poon T.W."/>
            <person name="Priest M."/>
            <person name="Roberts A."/>
            <person name="Saif S."/>
            <person name="Shea T."/>
            <person name="Sykes S."/>
            <person name="Wortman J."/>
            <person name="Nusbaum C."/>
            <person name="Birren B."/>
        </authorList>
    </citation>
    <scope>NUCLEOTIDE SEQUENCE [LARGE SCALE GENOMIC DNA]</scope>
    <source>
        <strain evidence="11">CJ02B3</strain>
    </source>
</reference>
<proteinExistence type="predicted"/>
<feature type="compositionally biased region" description="Low complexity" evidence="8">
    <location>
        <begin position="202"/>
        <end position="217"/>
    </location>
</feature>
<dbReference type="InterPro" id="IPR046341">
    <property type="entry name" value="SET_dom_sf"/>
</dbReference>
<dbReference type="PANTHER" id="PTHR22884">
    <property type="entry name" value="SET DOMAIN PROTEINS"/>
    <property type="match status" value="1"/>
</dbReference>
<accession>W2HDC1</accession>
<evidence type="ECO:0000256" key="1">
    <source>
        <dbReference type="ARBA" id="ARBA00004123"/>
    </source>
</evidence>
<feature type="compositionally biased region" description="Basic and acidic residues" evidence="8">
    <location>
        <begin position="241"/>
        <end position="257"/>
    </location>
</feature>
<comment type="subcellular location">
    <subcellularLocation>
        <location evidence="2">Chromosome</location>
    </subcellularLocation>
    <subcellularLocation>
        <location evidence="1">Nucleus</location>
    </subcellularLocation>
</comment>
<sequence>MNQRSQVDSAVLFAVADCGRKGVGVLALEKLKANTFIGEYVGEVVGGAELQRRRQLLVHDAFEKRNIAGEERCVIFTVQAVSAGDELTIDYCLVVVRIEKRNIVGEERCGIFTVQAVSAGDELTIDYCFDCSNHAVSIACLCGSVCCREVIGARRDKRQYGGGGGGVVESPTHIDQALEADYTGQLSCTSTRDRPVNGGAHSLKLNSMSDLSDLSNDTVEQKAANRRSQNAEAARRYHARRTPEDRESHRQQECIRRQERRQHSAASSTSMSASRQRSECVTDDVNELDVRSAAWGDNGIPQLRTVPLVTQESVLERLRGALGASGLDETVCGV</sequence>
<evidence type="ECO:0000259" key="9">
    <source>
        <dbReference type="PROSITE" id="PS50280"/>
    </source>
</evidence>
<name>W2HDC1_PHYNI</name>
<dbReference type="PROSITE" id="PS50868">
    <property type="entry name" value="POST_SET"/>
    <property type="match status" value="1"/>
</dbReference>
<gene>
    <name evidence="11" type="ORF">L915_04111</name>
</gene>
<evidence type="ECO:0008006" key="12">
    <source>
        <dbReference type="Google" id="ProtNLM"/>
    </source>
</evidence>
<evidence type="ECO:0000256" key="3">
    <source>
        <dbReference type="ARBA" id="ARBA00022454"/>
    </source>
</evidence>
<evidence type="ECO:0000256" key="4">
    <source>
        <dbReference type="ARBA" id="ARBA00022603"/>
    </source>
</evidence>
<feature type="region of interest" description="Disordered" evidence="8">
    <location>
        <begin position="189"/>
        <end position="280"/>
    </location>
</feature>
<evidence type="ECO:0000256" key="8">
    <source>
        <dbReference type="SAM" id="MobiDB-lite"/>
    </source>
</evidence>
<protein>
    <recommendedName>
        <fullName evidence="12">SET domain-containing protein</fullName>
    </recommendedName>
</protein>
<dbReference type="GO" id="GO:0005634">
    <property type="term" value="C:nucleus"/>
    <property type="evidence" value="ECO:0007669"/>
    <property type="project" value="UniProtKB-SubCell"/>
</dbReference>
<evidence type="ECO:0000256" key="7">
    <source>
        <dbReference type="ARBA" id="ARBA00023242"/>
    </source>
</evidence>
<dbReference type="EMBL" id="KI685152">
    <property type="protein sequence ID" value="ETK92555.1"/>
    <property type="molecule type" value="Genomic_DNA"/>
</dbReference>
<evidence type="ECO:0000313" key="11">
    <source>
        <dbReference type="EMBL" id="ETK92555.1"/>
    </source>
</evidence>